<sequence>MLDSASVGFSFTSATSAKRFPFMSLHSRKQKKVARGKVGKDYGASNVVSGMLQLSTQHLFLEKMCLESWQLDSSAVHNVAALGMLISQQKVDYYSQFYKLEYQTYTYLFWCCLKGSRYCQPGLRSTQPPIKWVPEVKWPGREDDHSPPASAEEGIEFKDFEKAIEVFQLSENVCIDDLCGEFSSYRDYLCNSVNRYGDYVALWCTFFPSVPARDVPNISKVNMESHKIQPPDGSQAEPGAATGSSHPHPSLQQRMKLQGNRSRYHPYQQGSGSSQQSSKHDVNIQFIMPPSSNDLHCSGNHKQAKRTGSALQEMQVLRSLSEAMSIEKIVAIKAKHLAMKRTTIKGTDDIGLGSDHHVMLDFDVAATKYIISRERQGRTRTTVLQSTGKIFEDNIFAMLQSVINREGREDRCPQPSPVIPRNAPIQSIPQPTMYSRYDQERFIRHTETGGFKIDTLSTYCGMIFKSMTEGTQPKKVQTPSQQIIPQLRPVAEPKIAVRRNKKISRTPIIIIPPATTPLITMYNAKDLLQDLRFVSSEEKKRQGAKKENEFLLMRRKGGLTVPYQVIDNPQKLKNADWDRVVAVFVMGPTWQFKGWPWDGNPVKIFSKICAFHVKYDEMKLDANVSGWAVHIIEVSRTKRHLDYAALMTFWERLDR</sequence>
<organism evidence="9 10">
    <name type="scientific">Cryptotermes secundus</name>
    <dbReference type="NCBI Taxonomy" id="105785"/>
    <lineage>
        <taxon>Eukaryota</taxon>
        <taxon>Metazoa</taxon>
        <taxon>Ecdysozoa</taxon>
        <taxon>Arthropoda</taxon>
        <taxon>Hexapoda</taxon>
        <taxon>Insecta</taxon>
        <taxon>Pterygota</taxon>
        <taxon>Neoptera</taxon>
        <taxon>Polyneoptera</taxon>
        <taxon>Dictyoptera</taxon>
        <taxon>Blattodea</taxon>
        <taxon>Blattoidea</taxon>
        <taxon>Termitoidae</taxon>
        <taxon>Kalotermitidae</taxon>
        <taxon>Cryptotermitinae</taxon>
        <taxon>Cryptotermes</taxon>
    </lineage>
</organism>
<evidence type="ECO:0000256" key="2">
    <source>
        <dbReference type="ARBA" id="ARBA00010427"/>
    </source>
</evidence>
<dbReference type="STRING" id="105785.A0A2J7QHY5"/>
<evidence type="ECO:0000256" key="3">
    <source>
        <dbReference type="ARBA" id="ARBA00023015"/>
    </source>
</evidence>
<keyword evidence="10" id="KW-1185">Reference proteome</keyword>
<dbReference type="Proteomes" id="UP000235965">
    <property type="component" value="Unassembled WGS sequence"/>
</dbReference>
<dbReference type="Pfam" id="PF16050">
    <property type="entry name" value="CDC73_N"/>
    <property type="match status" value="1"/>
</dbReference>
<feature type="region of interest" description="Disordered" evidence="6">
    <location>
        <begin position="408"/>
        <end position="429"/>
    </location>
</feature>
<keyword evidence="3" id="KW-0805">Transcription regulation</keyword>
<evidence type="ECO:0000259" key="8">
    <source>
        <dbReference type="Pfam" id="PF16050"/>
    </source>
</evidence>
<dbReference type="OrthoDB" id="9991235at2759"/>
<dbReference type="InParanoid" id="A0A2J7QHY5"/>
<evidence type="ECO:0000259" key="7">
    <source>
        <dbReference type="Pfam" id="PF05179"/>
    </source>
</evidence>
<feature type="domain" description="Cell division control protein 73 C-terminal" evidence="7">
    <location>
        <begin position="504"/>
        <end position="655"/>
    </location>
</feature>
<comment type="subcellular location">
    <subcellularLocation>
        <location evidence="1">Nucleus</location>
    </subcellularLocation>
</comment>
<dbReference type="FunFam" id="3.40.50.11990:FF:000002">
    <property type="entry name" value="protein CDC73 homolog"/>
    <property type="match status" value="1"/>
</dbReference>
<evidence type="ECO:0000256" key="6">
    <source>
        <dbReference type="SAM" id="MobiDB-lite"/>
    </source>
</evidence>
<proteinExistence type="inferred from homology"/>
<dbReference type="Pfam" id="PF09739">
    <property type="entry name" value="MCM_bind"/>
    <property type="match status" value="1"/>
</dbReference>
<keyword evidence="5" id="KW-0539">Nucleus</keyword>
<evidence type="ECO:0000256" key="1">
    <source>
        <dbReference type="ARBA" id="ARBA00004123"/>
    </source>
</evidence>
<dbReference type="AlphaFoldDB" id="A0A2J7QHY5"/>
<dbReference type="InterPro" id="IPR007852">
    <property type="entry name" value="Cdc73/Parafibromin"/>
</dbReference>
<dbReference type="PANTHER" id="PTHR12466">
    <property type="entry name" value="CDC73 DOMAIN PROTEIN"/>
    <property type="match status" value="1"/>
</dbReference>
<protein>
    <submittedName>
        <fullName evidence="9">Parafibromin</fullName>
    </submittedName>
</protein>
<evidence type="ECO:0000313" key="9">
    <source>
        <dbReference type="EMBL" id="PNF28198.1"/>
    </source>
</evidence>
<feature type="compositionally biased region" description="Polar residues" evidence="6">
    <location>
        <begin position="242"/>
        <end position="261"/>
    </location>
</feature>
<dbReference type="EMBL" id="NEVH01013964">
    <property type="protein sequence ID" value="PNF28198.1"/>
    <property type="molecule type" value="Genomic_DNA"/>
</dbReference>
<dbReference type="Gene3D" id="3.40.50.11990">
    <property type="entry name" value="RNA polymerase II accessory factor, Cdc73 C-terminal domain"/>
    <property type="match status" value="1"/>
</dbReference>
<dbReference type="InterPro" id="IPR038103">
    <property type="entry name" value="CDC73_C_sf"/>
</dbReference>
<dbReference type="InterPro" id="IPR031336">
    <property type="entry name" value="CDC73_C"/>
</dbReference>
<accession>A0A2J7QHY5</accession>
<name>A0A2J7QHY5_9NEOP</name>
<dbReference type="GO" id="GO:0000993">
    <property type="term" value="F:RNA polymerase II complex binding"/>
    <property type="evidence" value="ECO:0007669"/>
    <property type="project" value="TreeGrafter"/>
</dbReference>
<evidence type="ECO:0000313" key="10">
    <source>
        <dbReference type="Proteomes" id="UP000235965"/>
    </source>
</evidence>
<feature type="domain" description="Paf1 complex subunit Cdc73 N-terminal" evidence="8">
    <location>
        <begin position="313"/>
        <end position="441"/>
    </location>
</feature>
<dbReference type="Pfam" id="PF05179">
    <property type="entry name" value="CDC73_C"/>
    <property type="match status" value="1"/>
</dbReference>
<dbReference type="GO" id="GO:0032968">
    <property type="term" value="P:positive regulation of transcription elongation by RNA polymerase II"/>
    <property type="evidence" value="ECO:0007669"/>
    <property type="project" value="TreeGrafter"/>
</dbReference>
<dbReference type="PANTHER" id="PTHR12466:SF8">
    <property type="entry name" value="PARAFIBROMIN"/>
    <property type="match status" value="1"/>
</dbReference>
<reference evidence="9 10" key="1">
    <citation type="submission" date="2017-12" db="EMBL/GenBank/DDBJ databases">
        <title>Hemimetabolous genomes reveal molecular basis of termite eusociality.</title>
        <authorList>
            <person name="Harrison M.C."/>
            <person name="Jongepier E."/>
            <person name="Robertson H.M."/>
            <person name="Arning N."/>
            <person name="Bitard-Feildel T."/>
            <person name="Chao H."/>
            <person name="Childers C.P."/>
            <person name="Dinh H."/>
            <person name="Doddapaneni H."/>
            <person name="Dugan S."/>
            <person name="Gowin J."/>
            <person name="Greiner C."/>
            <person name="Han Y."/>
            <person name="Hu H."/>
            <person name="Hughes D.S.T."/>
            <person name="Huylmans A.-K."/>
            <person name="Kemena C."/>
            <person name="Kremer L.P.M."/>
            <person name="Lee S.L."/>
            <person name="Lopez-Ezquerra A."/>
            <person name="Mallet L."/>
            <person name="Monroy-Kuhn J.M."/>
            <person name="Moser A."/>
            <person name="Murali S.C."/>
            <person name="Muzny D.M."/>
            <person name="Otani S."/>
            <person name="Piulachs M.-D."/>
            <person name="Poelchau M."/>
            <person name="Qu J."/>
            <person name="Schaub F."/>
            <person name="Wada-Katsumata A."/>
            <person name="Worley K.C."/>
            <person name="Xie Q."/>
            <person name="Ylla G."/>
            <person name="Poulsen M."/>
            <person name="Gibbs R.A."/>
            <person name="Schal C."/>
            <person name="Richards S."/>
            <person name="Belles X."/>
            <person name="Korb J."/>
            <person name="Bornberg-Bauer E."/>
        </authorList>
    </citation>
    <scope>NUCLEOTIDE SEQUENCE [LARGE SCALE GENOMIC DNA]</scope>
    <source>
        <tissue evidence="9">Whole body</tissue>
    </source>
</reference>
<comment type="similarity">
    <text evidence="2">Belongs to the CDC73 family.</text>
</comment>
<feature type="compositionally biased region" description="Low complexity" evidence="6">
    <location>
        <begin position="268"/>
        <end position="277"/>
    </location>
</feature>
<dbReference type="GO" id="GO:0006368">
    <property type="term" value="P:transcription elongation by RNA polymerase II"/>
    <property type="evidence" value="ECO:0007669"/>
    <property type="project" value="InterPro"/>
</dbReference>
<keyword evidence="4" id="KW-0804">Transcription</keyword>
<gene>
    <name evidence="9" type="primary">Cdc73</name>
    <name evidence="9" type="ORF">B7P43_G07599</name>
</gene>
<evidence type="ECO:0000256" key="4">
    <source>
        <dbReference type="ARBA" id="ARBA00023163"/>
    </source>
</evidence>
<dbReference type="InterPro" id="IPR019140">
    <property type="entry name" value="MCM_complex-bd"/>
</dbReference>
<dbReference type="GO" id="GO:0016593">
    <property type="term" value="C:Cdc73/Paf1 complex"/>
    <property type="evidence" value="ECO:0007669"/>
    <property type="project" value="InterPro"/>
</dbReference>
<feature type="region of interest" description="Disordered" evidence="6">
    <location>
        <begin position="225"/>
        <end position="279"/>
    </location>
</feature>
<comment type="caution">
    <text evidence="9">The sequence shown here is derived from an EMBL/GenBank/DDBJ whole genome shotgun (WGS) entry which is preliminary data.</text>
</comment>
<dbReference type="InterPro" id="IPR032041">
    <property type="entry name" value="Cdc73_N"/>
</dbReference>
<evidence type="ECO:0000256" key="5">
    <source>
        <dbReference type="ARBA" id="ARBA00023242"/>
    </source>
</evidence>